<reference evidence="21 22" key="1">
    <citation type="submission" date="2018-06" db="EMBL/GenBank/DDBJ databases">
        <authorList>
            <consortium name="Pathogen Informatics"/>
            <person name="Doyle S."/>
        </authorList>
    </citation>
    <scope>NUCLEOTIDE SEQUENCE [LARGE SCALE GENOMIC DNA]</scope>
    <source>
        <strain evidence="21 22">NCTC9836</strain>
    </source>
</reference>
<accession>A0A381JAL4</accession>
<dbReference type="Gene3D" id="3.40.1190.10">
    <property type="entry name" value="Mur-like, catalytic domain"/>
    <property type="match status" value="1"/>
</dbReference>
<feature type="domain" description="Mur ligase C-terminal" evidence="19">
    <location>
        <begin position="317"/>
        <end position="436"/>
    </location>
</feature>
<keyword evidence="10 17" id="KW-0067">ATP-binding</keyword>
<dbReference type="AlphaFoldDB" id="A0A381JAL4"/>
<comment type="subcellular location">
    <subcellularLocation>
        <location evidence="2 17 18">Cytoplasm</location>
    </subcellularLocation>
</comment>
<keyword evidence="22" id="KW-1185">Reference proteome</keyword>
<dbReference type="InterPro" id="IPR036615">
    <property type="entry name" value="Mur_ligase_C_dom_sf"/>
</dbReference>
<dbReference type="EC" id="6.3.2.9" evidence="5 17"/>
<evidence type="ECO:0000256" key="18">
    <source>
        <dbReference type="RuleBase" id="RU003664"/>
    </source>
</evidence>
<dbReference type="Pfam" id="PF02875">
    <property type="entry name" value="Mur_ligase_C"/>
    <property type="match status" value="1"/>
</dbReference>
<evidence type="ECO:0000256" key="8">
    <source>
        <dbReference type="ARBA" id="ARBA00022598"/>
    </source>
</evidence>
<evidence type="ECO:0000313" key="22">
    <source>
        <dbReference type="Proteomes" id="UP000254664"/>
    </source>
</evidence>
<dbReference type="InterPro" id="IPR013221">
    <property type="entry name" value="Mur_ligase_cen"/>
</dbReference>
<dbReference type="Gene3D" id="3.40.50.720">
    <property type="entry name" value="NAD(P)-binding Rossmann-like Domain"/>
    <property type="match status" value="1"/>
</dbReference>
<dbReference type="EMBL" id="UFWZ01000001">
    <property type="protein sequence ID" value="SUY48310.1"/>
    <property type="molecule type" value="Genomic_DNA"/>
</dbReference>
<dbReference type="SUPFAM" id="SSF53244">
    <property type="entry name" value="MurD-like peptide ligases, peptide-binding domain"/>
    <property type="match status" value="1"/>
</dbReference>
<comment type="pathway">
    <text evidence="3 17 18">Cell wall biogenesis; peptidoglycan biosynthesis.</text>
</comment>
<dbReference type="GO" id="GO:0005524">
    <property type="term" value="F:ATP binding"/>
    <property type="evidence" value="ECO:0007669"/>
    <property type="project" value="UniProtKB-UniRule"/>
</dbReference>
<dbReference type="RefSeq" id="WP_115642138.1">
    <property type="nucleotide sequence ID" value="NZ_UFWZ01000001.1"/>
</dbReference>
<dbReference type="InterPro" id="IPR036565">
    <property type="entry name" value="Mur-like_cat_sf"/>
</dbReference>
<evidence type="ECO:0000256" key="6">
    <source>
        <dbReference type="ARBA" id="ARBA00015655"/>
    </source>
</evidence>
<dbReference type="GO" id="GO:0071555">
    <property type="term" value="P:cell wall organization"/>
    <property type="evidence" value="ECO:0007669"/>
    <property type="project" value="UniProtKB-KW"/>
</dbReference>
<dbReference type="GO" id="GO:0051301">
    <property type="term" value="P:cell division"/>
    <property type="evidence" value="ECO:0007669"/>
    <property type="project" value="UniProtKB-KW"/>
</dbReference>
<evidence type="ECO:0000256" key="10">
    <source>
        <dbReference type="ARBA" id="ARBA00022840"/>
    </source>
</evidence>
<evidence type="ECO:0000256" key="5">
    <source>
        <dbReference type="ARBA" id="ARBA00012212"/>
    </source>
</evidence>
<evidence type="ECO:0000256" key="16">
    <source>
        <dbReference type="ARBA" id="ARBA00047632"/>
    </source>
</evidence>
<comment type="catalytic activity">
    <reaction evidence="16 17 18">
        <text>UDP-N-acetyl-alpha-D-muramoyl-L-alanine + D-glutamate + ATP = UDP-N-acetyl-alpha-D-muramoyl-L-alanyl-D-glutamate + ADP + phosphate + H(+)</text>
        <dbReference type="Rhea" id="RHEA:16429"/>
        <dbReference type="ChEBI" id="CHEBI:15378"/>
        <dbReference type="ChEBI" id="CHEBI:29986"/>
        <dbReference type="ChEBI" id="CHEBI:30616"/>
        <dbReference type="ChEBI" id="CHEBI:43474"/>
        <dbReference type="ChEBI" id="CHEBI:83898"/>
        <dbReference type="ChEBI" id="CHEBI:83900"/>
        <dbReference type="ChEBI" id="CHEBI:456216"/>
        <dbReference type="EC" id="6.3.2.9"/>
    </reaction>
</comment>
<evidence type="ECO:0000256" key="4">
    <source>
        <dbReference type="ARBA" id="ARBA00010416"/>
    </source>
</evidence>
<evidence type="ECO:0000256" key="12">
    <source>
        <dbReference type="ARBA" id="ARBA00022984"/>
    </source>
</evidence>
<dbReference type="SUPFAM" id="SSF51984">
    <property type="entry name" value="MurCD N-terminal domain"/>
    <property type="match status" value="1"/>
</dbReference>
<gene>
    <name evidence="17 21" type="primary">murD</name>
    <name evidence="21" type="ORF">NCTC9836_02699</name>
</gene>
<evidence type="ECO:0000256" key="17">
    <source>
        <dbReference type="HAMAP-Rule" id="MF_00639"/>
    </source>
</evidence>
<dbReference type="GO" id="GO:0008764">
    <property type="term" value="F:UDP-N-acetylmuramoylalanine-D-glutamate ligase activity"/>
    <property type="evidence" value="ECO:0007669"/>
    <property type="project" value="UniProtKB-UniRule"/>
</dbReference>
<comment type="function">
    <text evidence="1 17 18">Cell wall formation. Catalyzes the addition of glutamate to the nucleotide precursor UDP-N-acetylmuramoyl-L-alanine (UMA).</text>
</comment>
<protein>
    <recommendedName>
        <fullName evidence="6 17">UDP-N-acetylmuramoylalanine--D-glutamate ligase</fullName>
        <ecNumber evidence="5 17">6.3.2.9</ecNumber>
    </recommendedName>
    <alternativeName>
        <fullName evidence="15 17">D-glutamic acid-adding enzyme</fullName>
    </alternativeName>
    <alternativeName>
        <fullName evidence="14 17">UDP-N-acetylmuramoyl-L-alanyl-D-glutamate synthetase</fullName>
    </alternativeName>
</protein>
<keyword evidence="8 17" id="KW-0436">Ligase</keyword>
<dbReference type="HAMAP" id="MF_00639">
    <property type="entry name" value="MurD"/>
    <property type="match status" value="1"/>
</dbReference>
<feature type="domain" description="Mur ligase central" evidence="20">
    <location>
        <begin position="123"/>
        <end position="295"/>
    </location>
</feature>
<feature type="binding site" evidence="17">
    <location>
        <begin position="125"/>
        <end position="131"/>
    </location>
    <ligand>
        <name>ATP</name>
        <dbReference type="ChEBI" id="CHEBI:30616"/>
    </ligand>
</feature>
<evidence type="ECO:0000259" key="20">
    <source>
        <dbReference type="Pfam" id="PF08245"/>
    </source>
</evidence>
<organism evidence="21 22">
    <name type="scientific">Clostridium putrefaciens</name>
    <dbReference type="NCBI Taxonomy" id="99675"/>
    <lineage>
        <taxon>Bacteria</taxon>
        <taxon>Bacillati</taxon>
        <taxon>Bacillota</taxon>
        <taxon>Clostridia</taxon>
        <taxon>Eubacteriales</taxon>
        <taxon>Clostridiaceae</taxon>
        <taxon>Clostridium</taxon>
    </lineage>
</organism>
<dbReference type="SUPFAM" id="SSF53623">
    <property type="entry name" value="MurD-like peptide ligases, catalytic domain"/>
    <property type="match status" value="1"/>
</dbReference>
<keyword evidence="17 18" id="KW-0132">Cell division</keyword>
<evidence type="ECO:0000256" key="2">
    <source>
        <dbReference type="ARBA" id="ARBA00004496"/>
    </source>
</evidence>
<dbReference type="InterPro" id="IPR005762">
    <property type="entry name" value="MurD"/>
</dbReference>
<evidence type="ECO:0000256" key="9">
    <source>
        <dbReference type="ARBA" id="ARBA00022741"/>
    </source>
</evidence>
<evidence type="ECO:0000256" key="1">
    <source>
        <dbReference type="ARBA" id="ARBA00002734"/>
    </source>
</evidence>
<evidence type="ECO:0000256" key="15">
    <source>
        <dbReference type="ARBA" id="ARBA00032324"/>
    </source>
</evidence>
<evidence type="ECO:0000256" key="13">
    <source>
        <dbReference type="ARBA" id="ARBA00023316"/>
    </source>
</evidence>
<dbReference type="Pfam" id="PF08245">
    <property type="entry name" value="Mur_ligase_M"/>
    <property type="match status" value="1"/>
</dbReference>
<evidence type="ECO:0000256" key="14">
    <source>
        <dbReference type="ARBA" id="ARBA00030398"/>
    </source>
</evidence>
<dbReference type="InterPro" id="IPR004101">
    <property type="entry name" value="Mur_ligase_C"/>
</dbReference>
<evidence type="ECO:0000259" key="19">
    <source>
        <dbReference type="Pfam" id="PF02875"/>
    </source>
</evidence>
<dbReference type="OrthoDB" id="9809796at2"/>
<keyword evidence="7 17" id="KW-0963">Cytoplasm</keyword>
<comment type="similarity">
    <text evidence="4 17">Belongs to the MurCDEF family.</text>
</comment>
<dbReference type="UniPathway" id="UPA00219"/>
<keyword evidence="13 17" id="KW-0961">Cell wall biogenesis/degradation</keyword>
<dbReference type="GO" id="GO:0008360">
    <property type="term" value="P:regulation of cell shape"/>
    <property type="evidence" value="ECO:0007669"/>
    <property type="project" value="UniProtKB-KW"/>
</dbReference>
<keyword evidence="17 18" id="KW-0131">Cell cycle</keyword>
<keyword evidence="11 17" id="KW-0133">Cell shape</keyword>
<dbReference type="GO" id="GO:0009252">
    <property type="term" value="P:peptidoglycan biosynthetic process"/>
    <property type="evidence" value="ECO:0007669"/>
    <property type="project" value="UniProtKB-UniRule"/>
</dbReference>
<evidence type="ECO:0000256" key="3">
    <source>
        <dbReference type="ARBA" id="ARBA00004752"/>
    </source>
</evidence>
<evidence type="ECO:0000313" key="21">
    <source>
        <dbReference type="EMBL" id="SUY48310.1"/>
    </source>
</evidence>
<dbReference type="GO" id="GO:0005737">
    <property type="term" value="C:cytoplasm"/>
    <property type="evidence" value="ECO:0007669"/>
    <property type="project" value="UniProtKB-SubCell"/>
</dbReference>
<keyword evidence="9 17" id="KW-0547">Nucleotide-binding</keyword>
<evidence type="ECO:0000256" key="11">
    <source>
        <dbReference type="ARBA" id="ARBA00022960"/>
    </source>
</evidence>
<dbReference type="Gene3D" id="3.90.190.20">
    <property type="entry name" value="Mur ligase, C-terminal domain"/>
    <property type="match status" value="1"/>
</dbReference>
<dbReference type="PANTHER" id="PTHR43692">
    <property type="entry name" value="UDP-N-ACETYLMURAMOYLALANINE--D-GLUTAMATE LIGASE"/>
    <property type="match status" value="1"/>
</dbReference>
<proteinExistence type="inferred from homology"/>
<dbReference type="Proteomes" id="UP000254664">
    <property type="component" value="Unassembled WGS sequence"/>
</dbReference>
<dbReference type="Pfam" id="PF21799">
    <property type="entry name" value="MurD-like_N"/>
    <property type="match status" value="1"/>
</dbReference>
<dbReference type="NCBIfam" id="TIGR01087">
    <property type="entry name" value="murD"/>
    <property type="match status" value="1"/>
</dbReference>
<dbReference type="PANTHER" id="PTHR43692:SF1">
    <property type="entry name" value="UDP-N-ACETYLMURAMOYLALANINE--D-GLUTAMATE LIGASE"/>
    <property type="match status" value="1"/>
</dbReference>
<name>A0A381JAL4_9CLOT</name>
<sequence>MSNKGFKEFEEYIKDKRVAVVGVGVSNIPLISFLVGMGAKVTAFDKKTESELGDIVKDLKEKSVNFVLGKGYLDNLSNFEVIFKTPSMRIDSKELLRAKSEGSYITSEMEEFVRYCPAKIYGVTGSDGKTTTTTIIYNLLKEQGYKTWVGGNIGKPLFSDIKKIKPEDRVVIELSSFQLMTMDVCPEVSIVTNITPNHLDMHKGMEEYIESKKNVFLNQDKQGLLILNRENSITYEMKDEAKGRVEFFSSKRLLSNGAYYKDGFLYLKDEVICEAKNMAVKGIHNIENYMAAFLAVEHEVSKDNIAKVFSNFKGVPHRNEFVREVNGVRYYNDSIGSSPTRTLATISVFEKPVILIAGGYDKSIPFEPLAKEGYKNIKSIILLGNTKEKIKVVFEELKKDKGIDIPLYEVDSLEEAVTKAQLISGNEDNVVLSPACASFDMFKNFEVRGNKFKELVNDLK</sequence>
<keyword evidence="12 17" id="KW-0573">Peptidoglycan synthesis</keyword>
<evidence type="ECO:0000256" key="7">
    <source>
        <dbReference type="ARBA" id="ARBA00022490"/>
    </source>
</evidence>